<keyword evidence="3" id="KW-1185">Reference proteome</keyword>
<sequence>MNLKFLIVSAGLLGLAGCSTETTATVTNPTDASLKSSPGGVATFGFIDLAATFQGLFGASYPACVNHVQAGNVLTLTFNGCKSATGGALNGTATVTDSPVGATHNYVLDFGTLVNTFSPTVSWAYTGRMDIVAGATSGTLKTQTGCKLTVTDTANPANTKAWTFTADLTAATTSTGYTLQGTYGFAAGTADSIGVTITSPLTWGSTGGYPVSGAFTVKDARAGQTDPETVNVTFSNGTVTINGATFTLGS</sequence>
<gene>
    <name evidence="2" type="ORF">METESE_12860</name>
</gene>
<dbReference type="RefSeq" id="WP_243335986.1">
    <property type="nucleotide sequence ID" value="NZ_AP027081.1"/>
</dbReference>
<name>A0AA48KFC9_9BACT</name>
<feature type="signal peptide" evidence="1">
    <location>
        <begin position="1"/>
        <end position="24"/>
    </location>
</feature>
<dbReference type="AlphaFoldDB" id="A0AA48KFC9"/>
<dbReference type="Proteomes" id="UP001228113">
    <property type="component" value="Chromosome"/>
</dbReference>
<organism evidence="2 3">
    <name type="scientific">Mesoterricola sediminis</name>
    <dbReference type="NCBI Taxonomy" id="2927980"/>
    <lineage>
        <taxon>Bacteria</taxon>
        <taxon>Pseudomonadati</taxon>
        <taxon>Acidobacteriota</taxon>
        <taxon>Holophagae</taxon>
        <taxon>Holophagales</taxon>
        <taxon>Holophagaceae</taxon>
        <taxon>Mesoterricola</taxon>
    </lineage>
</organism>
<protein>
    <submittedName>
        <fullName evidence="2">Uncharacterized protein</fullName>
    </submittedName>
</protein>
<dbReference type="EMBL" id="AP027081">
    <property type="protein sequence ID" value="BDU76328.1"/>
    <property type="molecule type" value="Genomic_DNA"/>
</dbReference>
<dbReference type="KEGG" id="msea:METESE_12860"/>
<evidence type="ECO:0000256" key="1">
    <source>
        <dbReference type="SAM" id="SignalP"/>
    </source>
</evidence>
<proteinExistence type="predicted"/>
<dbReference type="PROSITE" id="PS51257">
    <property type="entry name" value="PROKAR_LIPOPROTEIN"/>
    <property type="match status" value="1"/>
</dbReference>
<reference evidence="2" key="1">
    <citation type="journal article" date="2023" name="Int. J. Syst. Evol. Microbiol.">
        <title>Mesoterricola silvestris gen. nov., sp. nov., Mesoterricola sediminis sp. nov., Geothrix oryzae sp. nov., Geothrix edaphica sp. nov., Geothrix rubra sp. nov., and Geothrix limicola sp. nov., six novel members of Acidobacteriota isolated from soils.</title>
        <authorList>
            <person name="Itoh H."/>
            <person name="Sugisawa Y."/>
            <person name="Mise K."/>
            <person name="Xu Z."/>
            <person name="Kuniyasu M."/>
            <person name="Ushijima N."/>
            <person name="Kawano K."/>
            <person name="Kobayashi E."/>
            <person name="Shiratori Y."/>
            <person name="Masuda Y."/>
            <person name="Senoo K."/>
        </authorList>
    </citation>
    <scope>NUCLEOTIDE SEQUENCE</scope>
    <source>
        <strain evidence="2">W786</strain>
    </source>
</reference>
<evidence type="ECO:0000313" key="3">
    <source>
        <dbReference type="Proteomes" id="UP001228113"/>
    </source>
</evidence>
<evidence type="ECO:0000313" key="2">
    <source>
        <dbReference type="EMBL" id="BDU76328.1"/>
    </source>
</evidence>
<keyword evidence="1" id="KW-0732">Signal</keyword>
<accession>A0AA48KFC9</accession>
<feature type="chain" id="PRO_5041265695" evidence="1">
    <location>
        <begin position="25"/>
        <end position="250"/>
    </location>
</feature>